<dbReference type="EMBL" id="JAJHVV010000007">
    <property type="protein sequence ID" value="MCK6264008.1"/>
    <property type="molecule type" value="Genomic_DNA"/>
</dbReference>
<keyword evidence="1" id="KW-0472">Membrane</keyword>
<feature type="transmembrane region" description="Helical" evidence="1">
    <location>
        <begin position="47"/>
        <end position="68"/>
    </location>
</feature>
<comment type="caution">
    <text evidence="2">The sequence shown here is derived from an EMBL/GenBank/DDBJ whole genome shotgun (WGS) entry which is preliminary data.</text>
</comment>
<sequence>MALIFKIILILLLLFIIFNLARALIKMVKEPSEDQENRSSMSHYLGRRVMFSAFVVILLLIALLTGFIEPNSRPY</sequence>
<evidence type="ECO:0000313" key="2">
    <source>
        <dbReference type="EMBL" id="MCK6264008.1"/>
    </source>
</evidence>
<accession>A0A9X2BLJ5</accession>
<reference evidence="2" key="1">
    <citation type="submission" date="2021-11" db="EMBL/GenBank/DDBJ databases">
        <title>Vibrio ZSDE26 sp. nov. and Vibrio ZSDZ34 sp. nov., isolated from coastal seawater in Qingdao.</title>
        <authorList>
            <person name="Zhang P."/>
        </authorList>
    </citation>
    <scope>NUCLEOTIDE SEQUENCE</scope>
    <source>
        <strain evidence="2">ZSDE26</strain>
    </source>
</reference>
<keyword evidence="1" id="KW-1133">Transmembrane helix</keyword>
<dbReference type="RefSeq" id="WP_248009092.1">
    <property type="nucleotide sequence ID" value="NZ_JAJHVV010000007.1"/>
</dbReference>
<keyword evidence="3" id="KW-1185">Reference proteome</keyword>
<proteinExistence type="predicted"/>
<name>A0A9X2BLJ5_9VIBR</name>
<dbReference type="AlphaFoldDB" id="A0A9X2BLJ5"/>
<dbReference type="InterPro" id="IPR021313">
    <property type="entry name" value="DUF2909"/>
</dbReference>
<evidence type="ECO:0000256" key="1">
    <source>
        <dbReference type="SAM" id="Phobius"/>
    </source>
</evidence>
<protein>
    <submittedName>
        <fullName evidence="2">DUF2909 domain-containing protein</fullName>
    </submittedName>
</protein>
<keyword evidence="1" id="KW-0812">Transmembrane</keyword>
<dbReference type="Proteomes" id="UP001139559">
    <property type="component" value="Unassembled WGS sequence"/>
</dbReference>
<gene>
    <name evidence="2" type="ORF">KP803_12075</name>
</gene>
<organism evidence="2 3">
    <name type="scientific">Vibrio amylolyticus</name>
    <dbReference type="NCBI Taxonomy" id="2847292"/>
    <lineage>
        <taxon>Bacteria</taxon>
        <taxon>Pseudomonadati</taxon>
        <taxon>Pseudomonadota</taxon>
        <taxon>Gammaproteobacteria</taxon>
        <taxon>Vibrionales</taxon>
        <taxon>Vibrionaceae</taxon>
        <taxon>Vibrio</taxon>
    </lineage>
</organism>
<dbReference type="Pfam" id="PF11137">
    <property type="entry name" value="DUF2909"/>
    <property type="match status" value="1"/>
</dbReference>
<evidence type="ECO:0000313" key="3">
    <source>
        <dbReference type="Proteomes" id="UP001139559"/>
    </source>
</evidence>